<dbReference type="InterPro" id="IPR009057">
    <property type="entry name" value="Homeodomain-like_sf"/>
</dbReference>
<dbReference type="Gene3D" id="1.10.10.60">
    <property type="entry name" value="Homeodomain-like"/>
    <property type="match status" value="1"/>
</dbReference>
<accession>A0A7X6DMZ4</accession>
<dbReference type="FunFam" id="3.40.50.300:FF:000006">
    <property type="entry name" value="DNA-binding transcriptional regulator NtrC"/>
    <property type="match status" value="1"/>
</dbReference>
<gene>
    <name evidence="9" type="ORF">MNODULE_05205</name>
</gene>
<dbReference type="PRINTS" id="PR01590">
    <property type="entry name" value="HTHFIS"/>
</dbReference>
<organism evidence="9 10">
    <name type="scientific">Candidatus Manganitrophus noduliformans</name>
    <dbReference type="NCBI Taxonomy" id="2606439"/>
    <lineage>
        <taxon>Bacteria</taxon>
        <taxon>Pseudomonadati</taxon>
        <taxon>Nitrospirota</taxon>
        <taxon>Nitrospiria</taxon>
        <taxon>Candidatus Troglogloeales</taxon>
        <taxon>Candidatus Manganitrophaceae</taxon>
        <taxon>Candidatus Manganitrophus</taxon>
    </lineage>
</organism>
<dbReference type="SUPFAM" id="SSF52540">
    <property type="entry name" value="P-loop containing nucleoside triphosphate hydrolases"/>
    <property type="match status" value="1"/>
</dbReference>
<dbReference type="InterPro" id="IPR025944">
    <property type="entry name" value="Sigma_54_int_dom_CS"/>
</dbReference>
<protein>
    <submittedName>
        <fullName evidence="9">Sigma-54-dependent Fis family transcriptional regulator</fullName>
    </submittedName>
</protein>
<sequence length="453" mass="50721">MSARILIVDDDQGYRFSLRDYLAHLGYRITEAGSCAEARQILKSRELDLILLDLQLPDGDGLALLDEIAQMGDAVEVIMISGHGTIEKAVQAMQKGACDFVPKPGEMSDLVARIKKALELRGLKRRSAGRTDGFTPPIVGKSKQMTSCLEACRRLAQTDTTVLLLGETGTGKEILARYLHAVSPRRDGPFVAVSCANFTEQLIDDDLFGHESGAFTGAHKVKQGKVESADGGTLFLDEIGEMPYALQAKLLRFLEMHTYTRVGGVKERETDVRVVAATNRNLQAETKEGRFRPDLFFRLNVYSLYIPPLREWRESIPDLVGHFLSQMACKQSRNGFTITPEALERLMEYHWPGNVRELRNVIERATVISTDGTIGESDLPFLADDLKESPQGRYHEQLLEYQKQIILSALRECHGNRTEAAKRLGLHRTDFLRRIKNLGLQTHLPLQNKSTDS</sequence>
<evidence type="ECO:0000256" key="4">
    <source>
        <dbReference type="ARBA" id="ARBA00023125"/>
    </source>
</evidence>
<keyword evidence="1" id="KW-0547">Nucleotide-binding</keyword>
<dbReference type="SMART" id="SM00448">
    <property type="entry name" value="REC"/>
    <property type="match status" value="1"/>
</dbReference>
<dbReference type="Gene3D" id="3.40.50.300">
    <property type="entry name" value="P-loop containing nucleotide triphosphate hydrolases"/>
    <property type="match status" value="1"/>
</dbReference>
<keyword evidence="6" id="KW-0597">Phosphoprotein</keyword>
<dbReference type="SMART" id="SM00382">
    <property type="entry name" value="AAA"/>
    <property type="match status" value="1"/>
</dbReference>
<evidence type="ECO:0000256" key="6">
    <source>
        <dbReference type="PROSITE-ProRule" id="PRU00169"/>
    </source>
</evidence>
<dbReference type="Gene3D" id="1.10.8.60">
    <property type="match status" value="1"/>
</dbReference>
<keyword evidence="10" id="KW-1185">Reference proteome</keyword>
<evidence type="ECO:0000256" key="3">
    <source>
        <dbReference type="ARBA" id="ARBA00023015"/>
    </source>
</evidence>
<dbReference type="InterPro" id="IPR027417">
    <property type="entry name" value="P-loop_NTPase"/>
</dbReference>
<evidence type="ECO:0000259" key="8">
    <source>
        <dbReference type="PROSITE" id="PS50110"/>
    </source>
</evidence>
<keyword evidence="2" id="KW-0067">ATP-binding</keyword>
<dbReference type="GO" id="GO:0005524">
    <property type="term" value="F:ATP binding"/>
    <property type="evidence" value="ECO:0007669"/>
    <property type="project" value="UniProtKB-KW"/>
</dbReference>
<dbReference type="Gene3D" id="3.40.50.2300">
    <property type="match status" value="1"/>
</dbReference>
<dbReference type="Proteomes" id="UP000534783">
    <property type="component" value="Unassembled WGS sequence"/>
</dbReference>
<dbReference type="PROSITE" id="PS50110">
    <property type="entry name" value="RESPONSE_REGULATORY"/>
    <property type="match status" value="1"/>
</dbReference>
<dbReference type="GO" id="GO:0043565">
    <property type="term" value="F:sequence-specific DNA binding"/>
    <property type="evidence" value="ECO:0007669"/>
    <property type="project" value="InterPro"/>
</dbReference>
<dbReference type="EMBL" id="VTOW01000001">
    <property type="protein sequence ID" value="NKE70139.1"/>
    <property type="molecule type" value="Genomic_DNA"/>
</dbReference>
<dbReference type="Pfam" id="PF00158">
    <property type="entry name" value="Sigma54_activat"/>
    <property type="match status" value="1"/>
</dbReference>
<dbReference type="PROSITE" id="PS00675">
    <property type="entry name" value="SIGMA54_INTERACT_1"/>
    <property type="match status" value="1"/>
</dbReference>
<dbReference type="Pfam" id="PF25601">
    <property type="entry name" value="AAA_lid_14"/>
    <property type="match status" value="1"/>
</dbReference>
<evidence type="ECO:0000256" key="2">
    <source>
        <dbReference type="ARBA" id="ARBA00022840"/>
    </source>
</evidence>
<dbReference type="PANTHER" id="PTHR32071">
    <property type="entry name" value="TRANSCRIPTIONAL REGULATORY PROTEIN"/>
    <property type="match status" value="1"/>
</dbReference>
<evidence type="ECO:0000256" key="5">
    <source>
        <dbReference type="ARBA" id="ARBA00023163"/>
    </source>
</evidence>
<feature type="domain" description="Sigma-54 factor interaction" evidence="7">
    <location>
        <begin position="138"/>
        <end position="367"/>
    </location>
</feature>
<dbReference type="GO" id="GO:0000160">
    <property type="term" value="P:phosphorelay signal transduction system"/>
    <property type="evidence" value="ECO:0007669"/>
    <property type="project" value="InterPro"/>
</dbReference>
<comment type="caution">
    <text evidence="9">The sequence shown here is derived from an EMBL/GenBank/DDBJ whole genome shotgun (WGS) entry which is preliminary data.</text>
</comment>
<dbReference type="InterPro" id="IPR058031">
    <property type="entry name" value="AAA_lid_NorR"/>
</dbReference>
<dbReference type="CDD" id="cd00009">
    <property type="entry name" value="AAA"/>
    <property type="match status" value="1"/>
</dbReference>
<dbReference type="InterPro" id="IPR001789">
    <property type="entry name" value="Sig_transdc_resp-reg_receiver"/>
</dbReference>
<proteinExistence type="predicted"/>
<feature type="domain" description="Response regulatory" evidence="8">
    <location>
        <begin position="4"/>
        <end position="118"/>
    </location>
</feature>
<keyword evidence="5" id="KW-0804">Transcription</keyword>
<dbReference type="PROSITE" id="PS50045">
    <property type="entry name" value="SIGMA54_INTERACT_4"/>
    <property type="match status" value="1"/>
</dbReference>
<evidence type="ECO:0000313" key="9">
    <source>
        <dbReference type="EMBL" id="NKE70139.1"/>
    </source>
</evidence>
<dbReference type="GO" id="GO:0006355">
    <property type="term" value="P:regulation of DNA-templated transcription"/>
    <property type="evidence" value="ECO:0007669"/>
    <property type="project" value="InterPro"/>
</dbReference>
<dbReference type="InterPro" id="IPR025662">
    <property type="entry name" value="Sigma_54_int_dom_ATP-bd_1"/>
</dbReference>
<dbReference type="RefSeq" id="WP_168058402.1">
    <property type="nucleotide sequence ID" value="NZ_VTOW01000001.1"/>
</dbReference>
<dbReference type="Pfam" id="PF02954">
    <property type="entry name" value="HTH_8"/>
    <property type="match status" value="1"/>
</dbReference>
<dbReference type="PROSITE" id="PS00688">
    <property type="entry name" value="SIGMA54_INTERACT_3"/>
    <property type="match status" value="1"/>
</dbReference>
<name>A0A7X6DMZ4_9BACT</name>
<evidence type="ECO:0000259" key="7">
    <source>
        <dbReference type="PROSITE" id="PS50045"/>
    </source>
</evidence>
<dbReference type="InterPro" id="IPR003593">
    <property type="entry name" value="AAA+_ATPase"/>
</dbReference>
<dbReference type="SUPFAM" id="SSF46689">
    <property type="entry name" value="Homeodomain-like"/>
    <property type="match status" value="1"/>
</dbReference>
<dbReference type="AlphaFoldDB" id="A0A7X6DMZ4"/>
<feature type="modified residue" description="4-aspartylphosphate" evidence="6">
    <location>
        <position position="53"/>
    </location>
</feature>
<dbReference type="InterPro" id="IPR002078">
    <property type="entry name" value="Sigma_54_int"/>
</dbReference>
<dbReference type="PROSITE" id="PS00676">
    <property type="entry name" value="SIGMA54_INTERACT_2"/>
    <property type="match status" value="1"/>
</dbReference>
<keyword evidence="4" id="KW-0238">DNA-binding</keyword>
<evidence type="ECO:0000256" key="1">
    <source>
        <dbReference type="ARBA" id="ARBA00022741"/>
    </source>
</evidence>
<dbReference type="SUPFAM" id="SSF52172">
    <property type="entry name" value="CheY-like"/>
    <property type="match status" value="1"/>
</dbReference>
<dbReference type="Pfam" id="PF00072">
    <property type="entry name" value="Response_reg"/>
    <property type="match status" value="1"/>
</dbReference>
<dbReference type="InterPro" id="IPR011006">
    <property type="entry name" value="CheY-like_superfamily"/>
</dbReference>
<dbReference type="PANTHER" id="PTHR32071:SF57">
    <property type="entry name" value="C4-DICARBOXYLATE TRANSPORT TRANSCRIPTIONAL REGULATORY PROTEIN DCTD"/>
    <property type="match status" value="1"/>
</dbReference>
<evidence type="ECO:0000313" key="10">
    <source>
        <dbReference type="Proteomes" id="UP000534783"/>
    </source>
</evidence>
<keyword evidence="3" id="KW-0805">Transcription regulation</keyword>
<dbReference type="InterPro" id="IPR025943">
    <property type="entry name" value="Sigma_54_int_dom_ATP-bd_2"/>
</dbReference>
<dbReference type="InterPro" id="IPR002197">
    <property type="entry name" value="HTH_Fis"/>
</dbReference>
<reference evidence="9 10" key="1">
    <citation type="journal article" date="2020" name="Nature">
        <title>Bacterial chemolithoautotrophy via manganese oxidation.</title>
        <authorList>
            <person name="Yu H."/>
            <person name="Leadbetter J.R."/>
        </authorList>
    </citation>
    <scope>NUCLEOTIDE SEQUENCE [LARGE SCALE GENOMIC DNA]</scope>
    <source>
        <strain evidence="9 10">Mn-1</strain>
    </source>
</reference>